<dbReference type="RefSeq" id="WP_128761537.1">
    <property type="nucleotide sequence ID" value="NZ_QOVI01000004.1"/>
</dbReference>
<sequence>MKKEIDIICVGEILLDFIGIQENVSLSETESFQRFLGGSPTNVAVNTKRLGLNSRLVCAIGKDGLGDFVQQKLNDLNLNTEGVAIRNDFPTSVIFVSKTTGTPDFIAYREADKELVSEQLPTALLKQAKIFHTTCFALSKYPAQQTILRAAKEASELGLQLSIDVNYSERIWPDREEGLRVIKEYCSYNPLVKISEDDMFRLFTEHKPHQEIFDFFHANGVDLVCLTLGAEGVKLSRKGNAVITLPALKLEFVADATGAGDAFWSGFLYSYMQKASDKKAAETALKMAALKLQHLGVIPSDIDVLTEIS</sequence>
<comment type="similarity">
    <text evidence="1">Belongs to the carbohydrate kinase PfkB family.</text>
</comment>
<dbReference type="Gene3D" id="3.40.1620.20">
    <property type="match status" value="1"/>
</dbReference>
<evidence type="ECO:0000256" key="3">
    <source>
        <dbReference type="ARBA" id="ARBA00022741"/>
    </source>
</evidence>
<accession>A0A4Q0NT95</accession>
<dbReference type="SUPFAM" id="SSF53613">
    <property type="entry name" value="Ribokinase-like"/>
    <property type="match status" value="1"/>
</dbReference>
<evidence type="ECO:0000259" key="6">
    <source>
        <dbReference type="Pfam" id="PF00294"/>
    </source>
</evidence>
<dbReference type="InterPro" id="IPR029056">
    <property type="entry name" value="Ribokinase-like"/>
</dbReference>
<keyword evidence="8" id="KW-1185">Reference proteome</keyword>
<dbReference type="CDD" id="cd01167">
    <property type="entry name" value="bac_FRK"/>
    <property type="match status" value="1"/>
</dbReference>
<protein>
    <submittedName>
        <fullName evidence="7">Fructokinase</fullName>
    </submittedName>
</protein>
<keyword evidence="5" id="KW-0067">ATP-binding</keyword>
<evidence type="ECO:0000256" key="1">
    <source>
        <dbReference type="ARBA" id="ARBA00010688"/>
    </source>
</evidence>
<dbReference type="EMBL" id="QOVI01000004">
    <property type="protein sequence ID" value="RXG14116.1"/>
    <property type="molecule type" value="Genomic_DNA"/>
</dbReference>
<evidence type="ECO:0000256" key="5">
    <source>
        <dbReference type="ARBA" id="ARBA00022840"/>
    </source>
</evidence>
<dbReference type="Gene3D" id="3.40.1190.30">
    <property type="match status" value="1"/>
</dbReference>
<dbReference type="GO" id="GO:0016301">
    <property type="term" value="F:kinase activity"/>
    <property type="evidence" value="ECO:0007669"/>
    <property type="project" value="UniProtKB-KW"/>
</dbReference>
<dbReference type="PANTHER" id="PTHR43085">
    <property type="entry name" value="HEXOKINASE FAMILY MEMBER"/>
    <property type="match status" value="1"/>
</dbReference>
<dbReference type="Proteomes" id="UP000289821">
    <property type="component" value="Unassembled WGS sequence"/>
</dbReference>
<evidence type="ECO:0000313" key="7">
    <source>
        <dbReference type="EMBL" id="RXG14116.1"/>
    </source>
</evidence>
<dbReference type="AlphaFoldDB" id="A0A4Q0NT95"/>
<comment type="caution">
    <text evidence="7">The sequence shown here is derived from an EMBL/GenBank/DDBJ whole genome shotgun (WGS) entry which is preliminary data.</text>
</comment>
<dbReference type="InterPro" id="IPR002173">
    <property type="entry name" value="Carboh/pur_kinase_PfkB_CS"/>
</dbReference>
<proteinExistence type="inferred from homology"/>
<evidence type="ECO:0000256" key="2">
    <source>
        <dbReference type="ARBA" id="ARBA00022679"/>
    </source>
</evidence>
<dbReference type="PROSITE" id="PS00583">
    <property type="entry name" value="PFKB_KINASES_1"/>
    <property type="match status" value="1"/>
</dbReference>
<dbReference type="Gene3D" id="6.10.140.490">
    <property type="match status" value="1"/>
</dbReference>
<feature type="domain" description="Carbohydrate kinase PfkB" evidence="6">
    <location>
        <begin position="6"/>
        <end position="300"/>
    </location>
</feature>
<dbReference type="InterPro" id="IPR050306">
    <property type="entry name" value="PfkB_Carbo_kinase"/>
</dbReference>
<keyword evidence="2" id="KW-0808">Transferase</keyword>
<evidence type="ECO:0000256" key="4">
    <source>
        <dbReference type="ARBA" id="ARBA00022777"/>
    </source>
</evidence>
<dbReference type="OrthoDB" id="9813569at2"/>
<name>A0A4Q0NT95_9FLAO</name>
<dbReference type="PANTHER" id="PTHR43085:SF1">
    <property type="entry name" value="PSEUDOURIDINE KINASE-RELATED"/>
    <property type="match status" value="1"/>
</dbReference>
<gene>
    <name evidence="7" type="ORF">DSM04_104222</name>
</gene>
<organism evidence="7 8">
    <name type="scientific">Leeuwenhoekiella aestuarii</name>
    <dbReference type="NCBI Taxonomy" id="2249426"/>
    <lineage>
        <taxon>Bacteria</taxon>
        <taxon>Pseudomonadati</taxon>
        <taxon>Bacteroidota</taxon>
        <taxon>Flavobacteriia</taxon>
        <taxon>Flavobacteriales</taxon>
        <taxon>Flavobacteriaceae</taxon>
        <taxon>Leeuwenhoekiella</taxon>
    </lineage>
</organism>
<dbReference type="GO" id="GO:0005524">
    <property type="term" value="F:ATP binding"/>
    <property type="evidence" value="ECO:0007669"/>
    <property type="project" value="UniProtKB-KW"/>
</dbReference>
<keyword evidence="3" id="KW-0547">Nucleotide-binding</keyword>
<dbReference type="InterPro" id="IPR011611">
    <property type="entry name" value="PfkB_dom"/>
</dbReference>
<reference evidence="7 8" key="1">
    <citation type="submission" date="2018-07" db="EMBL/GenBank/DDBJ databases">
        <title>Leeuwenhoekiella genomics.</title>
        <authorList>
            <person name="Tahon G."/>
            <person name="Willems A."/>
        </authorList>
    </citation>
    <scope>NUCLEOTIDE SEQUENCE [LARGE SCALE GENOMIC DNA]</scope>
    <source>
        <strain evidence="7 8">R-50232</strain>
    </source>
</reference>
<dbReference type="Pfam" id="PF00294">
    <property type="entry name" value="PfkB"/>
    <property type="match status" value="1"/>
</dbReference>
<keyword evidence="4 7" id="KW-0418">Kinase</keyword>
<evidence type="ECO:0000313" key="8">
    <source>
        <dbReference type="Proteomes" id="UP000289821"/>
    </source>
</evidence>